<comment type="caution">
    <text evidence="1">The sequence shown here is derived from an EMBL/GenBank/DDBJ whole genome shotgun (WGS) entry which is preliminary data.</text>
</comment>
<organism evidence="1 2">
    <name type="scientific">Catharanthus roseus</name>
    <name type="common">Madagascar periwinkle</name>
    <name type="synonym">Vinca rosea</name>
    <dbReference type="NCBI Taxonomy" id="4058"/>
    <lineage>
        <taxon>Eukaryota</taxon>
        <taxon>Viridiplantae</taxon>
        <taxon>Streptophyta</taxon>
        <taxon>Embryophyta</taxon>
        <taxon>Tracheophyta</taxon>
        <taxon>Spermatophyta</taxon>
        <taxon>Magnoliopsida</taxon>
        <taxon>eudicotyledons</taxon>
        <taxon>Gunneridae</taxon>
        <taxon>Pentapetalae</taxon>
        <taxon>asterids</taxon>
        <taxon>lamiids</taxon>
        <taxon>Gentianales</taxon>
        <taxon>Apocynaceae</taxon>
        <taxon>Rauvolfioideae</taxon>
        <taxon>Vinceae</taxon>
        <taxon>Catharanthinae</taxon>
        <taxon>Catharanthus</taxon>
    </lineage>
</organism>
<evidence type="ECO:0000313" key="1">
    <source>
        <dbReference type="EMBL" id="KAI5669916.1"/>
    </source>
</evidence>
<protein>
    <submittedName>
        <fullName evidence="1">Uncharacterized protein</fullName>
    </submittedName>
</protein>
<dbReference type="EMBL" id="CM044704">
    <property type="protein sequence ID" value="KAI5669916.1"/>
    <property type="molecule type" value="Genomic_DNA"/>
</dbReference>
<gene>
    <name evidence="1" type="ORF">M9H77_19769</name>
</gene>
<name>A0ACC0BB86_CATRO</name>
<sequence length="866" mass="97843">MFATRFHQVITINRDDLEFISYGGIQNSGWRLVSYDFQNKKSLLRKDYCRGPMKLERCVSCVSNSFSSSIYPVLSSSPSEVSNSQRKENESLLILIRHGESMWNEKNLFTGCVDVPLTEKGVEEAIEAGKRITNMPIDIVYTSALVRSQMTAMLALTEHHCMKENLLPVICLSGSSPAYSFQVPIIMHNETEQARLWSQIHSEDTKKQSVPVINAWQLNERMYGDLQGFNKQKTAEKYGKDQVHKWRRTYDVRPPNGESLEMCLRRAVSFFKEQIEPQLLSGKHVLVVAHANSLRSIIMYLDKLTSKEVIDLELSTGVPMLYICKDGKYIRRGSPSGSKEAGVYAYTEGNLSANSSYSTISENSSKADKKKKSSIIPKIFTSKKNGRESSEEDVSSGLDGNDMDLDIKMTSRMKAFLEATPSNKKGIVERHSSERIEGLNLSNFDNSMAPATSVQDIRIFVATWNVGGNTPNQGLNLEDFLQVEGSSDIYVLGFQEIVPLSAGNVLVTEDNEPAAKWVALISQALNKTYHDSLTSSSESGSNSSKHLKNSKDPKSNFFQKPSLKMLRKTLKADSSQLKSCNCHLNSSPVSNGRPRKLTDPSASPYHYHNRSIDDILELAKFPSRNILNYRLVASKQMVGIFLSIWARKELVQHIGHLRISSVGRGIMGCFGNKGCISISLSVHQTSFCFVCSHLASGEKEGDELKRNADVTEILKNTQFSNICKNPNRKKPERILDHDRIIWLGDLNYRVSLSYEETRFLLEDNDWDTLLEKDQVDSYAGETVKSKKKRRTPAWCDRILWRGMGIDQLSYIRGESRFSDHRPVCGVFAVEVEMKSKTPRFRKGFSCIATRPGYDECMPQRHSFYEY</sequence>
<proteinExistence type="predicted"/>
<accession>A0ACC0BB86</accession>
<dbReference type="Proteomes" id="UP001060085">
    <property type="component" value="Linkage Group LG04"/>
</dbReference>
<keyword evidence="2" id="KW-1185">Reference proteome</keyword>
<evidence type="ECO:0000313" key="2">
    <source>
        <dbReference type="Proteomes" id="UP001060085"/>
    </source>
</evidence>
<reference evidence="2" key="1">
    <citation type="journal article" date="2023" name="Nat. Plants">
        <title>Single-cell RNA sequencing provides a high-resolution roadmap for understanding the multicellular compartmentation of specialized metabolism.</title>
        <authorList>
            <person name="Sun S."/>
            <person name="Shen X."/>
            <person name="Li Y."/>
            <person name="Li Y."/>
            <person name="Wang S."/>
            <person name="Li R."/>
            <person name="Zhang H."/>
            <person name="Shen G."/>
            <person name="Guo B."/>
            <person name="Wei J."/>
            <person name="Xu J."/>
            <person name="St-Pierre B."/>
            <person name="Chen S."/>
            <person name="Sun C."/>
        </authorList>
    </citation>
    <scope>NUCLEOTIDE SEQUENCE [LARGE SCALE GENOMIC DNA]</scope>
</reference>